<dbReference type="Proteomes" id="UP000195331">
    <property type="component" value="Chromosome"/>
</dbReference>
<keyword evidence="3" id="KW-0804">Transcription</keyword>
<dbReference type="SUPFAM" id="SSF46785">
    <property type="entry name" value="Winged helix' DNA-binding domain"/>
    <property type="match status" value="1"/>
</dbReference>
<evidence type="ECO:0000259" key="4">
    <source>
        <dbReference type="PROSITE" id="PS50995"/>
    </source>
</evidence>
<feature type="domain" description="HTH marR-type" evidence="4">
    <location>
        <begin position="1"/>
        <end position="141"/>
    </location>
</feature>
<dbReference type="PANTHER" id="PTHR42756">
    <property type="entry name" value="TRANSCRIPTIONAL REGULATOR, MARR"/>
    <property type="match status" value="1"/>
</dbReference>
<dbReference type="SMART" id="SM00347">
    <property type="entry name" value="HTH_MARR"/>
    <property type="match status" value="1"/>
</dbReference>
<dbReference type="GO" id="GO:0003700">
    <property type="term" value="F:DNA-binding transcription factor activity"/>
    <property type="evidence" value="ECO:0007669"/>
    <property type="project" value="InterPro"/>
</dbReference>
<dbReference type="OrthoDB" id="3173926at2"/>
<dbReference type="PROSITE" id="PS50995">
    <property type="entry name" value="HTH_MARR_2"/>
    <property type="match status" value="1"/>
</dbReference>
<dbReference type="Gene3D" id="1.10.10.10">
    <property type="entry name" value="Winged helix-like DNA-binding domain superfamily/Winged helix DNA-binding domain"/>
    <property type="match status" value="1"/>
</dbReference>
<dbReference type="PRINTS" id="PR00598">
    <property type="entry name" value="HTHMARR"/>
</dbReference>
<dbReference type="AlphaFoldDB" id="A0A1Y0CD85"/>
<dbReference type="Pfam" id="PF12802">
    <property type="entry name" value="MarR_2"/>
    <property type="match status" value="1"/>
</dbReference>
<keyword evidence="1" id="KW-0805">Transcription regulation</keyword>
<organism evidence="5 6">
    <name type="scientific">Mycobacterium dioxanotrophicus</name>
    <dbReference type="NCBI Taxonomy" id="482462"/>
    <lineage>
        <taxon>Bacteria</taxon>
        <taxon>Bacillati</taxon>
        <taxon>Actinomycetota</taxon>
        <taxon>Actinomycetes</taxon>
        <taxon>Mycobacteriales</taxon>
        <taxon>Mycobacteriaceae</taxon>
        <taxon>Mycobacterium</taxon>
    </lineage>
</organism>
<dbReference type="InterPro" id="IPR036388">
    <property type="entry name" value="WH-like_DNA-bd_sf"/>
</dbReference>
<reference evidence="5 6" key="1">
    <citation type="submission" date="2017-04" db="EMBL/GenBank/DDBJ databases">
        <title>Whole Genome Sequence of 1,4-Dioxane Degrading Bacterium Mycobacterium dioxanotrophicus PH-06.</title>
        <authorList>
            <person name="He Y."/>
        </authorList>
    </citation>
    <scope>NUCLEOTIDE SEQUENCE [LARGE SCALE GENOMIC DNA]</scope>
    <source>
        <strain evidence="5 6">PH-06</strain>
    </source>
</reference>
<proteinExistence type="predicted"/>
<gene>
    <name evidence="5" type="ORF">BTO20_36075</name>
</gene>
<sequence>MSRRVEAEEALSNAIARYQAAVDDFDRETARVLGVNETDLRCLEILIREESEATPRMLADRLGLTTGSVTTMLDRLEKLDYVTRTAHPGDRRKVIVTATDSARRRAYALIDPLIADGTRLLRDYTVDQLQLVIQFLTRTADLQDRHIERLRADG</sequence>
<name>A0A1Y0CD85_9MYCO</name>
<dbReference type="GO" id="GO:0003677">
    <property type="term" value="F:DNA binding"/>
    <property type="evidence" value="ECO:0007669"/>
    <property type="project" value="UniProtKB-KW"/>
</dbReference>
<accession>A0A1Y0CD85</accession>
<dbReference type="InterPro" id="IPR036390">
    <property type="entry name" value="WH_DNA-bd_sf"/>
</dbReference>
<keyword evidence="2" id="KW-0238">DNA-binding</keyword>
<evidence type="ECO:0000256" key="3">
    <source>
        <dbReference type="ARBA" id="ARBA00023163"/>
    </source>
</evidence>
<evidence type="ECO:0000256" key="1">
    <source>
        <dbReference type="ARBA" id="ARBA00023015"/>
    </source>
</evidence>
<protein>
    <submittedName>
        <fullName evidence="5">MarR family transcriptional regulator</fullName>
    </submittedName>
</protein>
<evidence type="ECO:0000313" key="5">
    <source>
        <dbReference type="EMBL" id="ART73239.1"/>
    </source>
</evidence>
<dbReference type="PANTHER" id="PTHR42756:SF1">
    <property type="entry name" value="TRANSCRIPTIONAL REPRESSOR OF EMRAB OPERON"/>
    <property type="match status" value="1"/>
</dbReference>
<keyword evidence="6" id="KW-1185">Reference proteome</keyword>
<dbReference type="EMBL" id="CP020809">
    <property type="protein sequence ID" value="ART73239.1"/>
    <property type="molecule type" value="Genomic_DNA"/>
</dbReference>
<dbReference type="KEGG" id="mdx:BTO20_36075"/>
<evidence type="ECO:0000313" key="6">
    <source>
        <dbReference type="Proteomes" id="UP000195331"/>
    </source>
</evidence>
<evidence type="ECO:0000256" key="2">
    <source>
        <dbReference type="ARBA" id="ARBA00023125"/>
    </source>
</evidence>
<dbReference type="InterPro" id="IPR000835">
    <property type="entry name" value="HTH_MarR-typ"/>
</dbReference>